<dbReference type="EMBL" id="CP000909">
    <property type="protein sequence ID" value="ABY36138.1"/>
    <property type="molecule type" value="Genomic_DNA"/>
</dbReference>
<comment type="catalytic activity">
    <reaction evidence="8 13">
        <text>L-arginine + H2O = urea + L-ornithine</text>
        <dbReference type="Rhea" id="RHEA:20569"/>
        <dbReference type="ChEBI" id="CHEBI:15377"/>
        <dbReference type="ChEBI" id="CHEBI:16199"/>
        <dbReference type="ChEBI" id="CHEBI:32682"/>
        <dbReference type="ChEBI" id="CHEBI:46911"/>
        <dbReference type="EC" id="3.5.3.1"/>
    </reaction>
</comment>
<dbReference type="eggNOG" id="COG0010">
    <property type="taxonomic scope" value="Bacteria"/>
</dbReference>
<dbReference type="FunFam" id="3.40.800.10:FF:000005">
    <property type="entry name" value="Arginase"/>
    <property type="match status" value="1"/>
</dbReference>
<dbReference type="GO" id="GO:0030145">
    <property type="term" value="F:manganese ion binding"/>
    <property type="evidence" value="ECO:0000318"/>
    <property type="project" value="GO_Central"/>
</dbReference>
<reference evidence="15" key="1">
    <citation type="journal article" date="2011" name="BMC Genomics">
        <title>Complete genome sequence of the filamentous anoxygenic phototrophic bacterium Chloroflexus aurantiacus.</title>
        <authorList>
            <person name="Tang K.H."/>
            <person name="Barry K."/>
            <person name="Chertkov O."/>
            <person name="Dalin E."/>
            <person name="Han C.S."/>
            <person name="Hauser L.J."/>
            <person name="Honchak B.M."/>
            <person name="Karbach L.E."/>
            <person name="Land M.L."/>
            <person name="Lapidus A."/>
            <person name="Larimer F.W."/>
            <person name="Mikhailova N."/>
            <person name="Pitluck S."/>
            <person name="Pierson B.K."/>
            <person name="Blankenship R.E."/>
        </authorList>
    </citation>
    <scope>NUCLEOTIDE SEQUENCE [LARGE SCALE GENOMIC DNA]</scope>
    <source>
        <strain evidence="15">ATCC 29366 / DSM 635 / J-10-fl</strain>
    </source>
</reference>
<dbReference type="KEGG" id="cau:Caur_2939"/>
<evidence type="ECO:0000256" key="6">
    <source>
        <dbReference type="ARBA" id="ARBA00022801"/>
    </source>
</evidence>
<evidence type="ECO:0000256" key="9">
    <source>
        <dbReference type="NCBIfam" id="TIGR01229"/>
    </source>
</evidence>
<feature type="binding site" evidence="10">
    <location>
        <position position="229"/>
    </location>
    <ligand>
        <name>Mn(2+)</name>
        <dbReference type="ChEBI" id="CHEBI:29035"/>
        <label>1</label>
    </ligand>
</feature>
<dbReference type="EnsemblBacteria" id="ABY36138">
    <property type="protein sequence ID" value="ABY36138"/>
    <property type="gene ID" value="Caur_2939"/>
</dbReference>
<proteinExistence type="inferred from homology"/>
<feature type="binding site" evidence="10">
    <location>
        <position position="231"/>
    </location>
    <ligand>
        <name>Mn(2+)</name>
        <dbReference type="ChEBI" id="CHEBI:29035"/>
        <label>1</label>
    </ligand>
</feature>
<dbReference type="RefSeq" id="WP_012258791.1">
    <property type="nucleotide sequence ID" value="NC_010175.1"/>
</dbReference>
<evidence type="ECO:0000256" key="3">
    <source>
        <dbReference type="ARBA" id="ARBA00018123"/>
    </source>
</evidence>
<dbReference type="Gene3D" id="3.40.800.10">
    <property type="entry name" value="Ureohydrolase domain"/>
    <property type="match status" value="1"/>
</dbReference>
<evidence type="ECO:0000256" key="8">
    <source>
        <dbReference type="ARBA" id="ARBA00047391"/>
    </source>
</evidence>
<feature type="binding site" evidence="10">
    <location>
        <position position="127"/>
    </location>
    <ligand>
        <name>Mn(2+)</name>
        <dbReference type="ChEBI" id="CHEBI:29035"/>
        <label>1</label>
    </ligand>
</feature>
<name>A9WFY4_CHLAA</name>
<dbReference type="GO" id="GO:0005737">
    <property type="term" value="C:cytoplasm"/>
    <property type="evidence" value="ECO:0000318"/>
    <property type="project" value="GO_Central"/>
</dbReference>
<evidence type="ECO:0000256" key="5">
    <source>
        <dbReference type="ARBA" id="ARBA00022723"/>
    </source>
</evidence>
<evidence type="ECO:0000256" key="10">
    <source>
        <dbReference type="PIRSR" id="PIRSR036979-1"/>
    </source>
</evidence>
<dbReference type="PANTHER" id="PTHR43782">
    <property type="entry name" value="ARGINASE"/>
    <property type="match status" value="1"/>
</dbReference>
<dbReference type="UniPathway" id="UPA00158">
    <property type="reaction ID" value="UER00270"/>
</dbReference>
<feature type="binding site" evidence="10">
    <location>
        <position position="125"/>
    </location>
    <ligand>
        <name>Mn(2+)</name>
        <dbReference type="ChEBI" id="CHEBI:29035"/>
        <label>1</label>
    </ligand>
</feature>
<dbReference type="PRINTS" id="PR00116">
    <property type="entry name" value="ARGINASE"/>
</dbReference>
<dbReference type="InParanoid" id="A9WFY4"/>
<dbReference type="GO" id="GO:0006525">
    <property type="term" value="P:arginine metabolic process"/>
    <property type="evidence" value="ECO:0007669"/>
    <property type="project" value="UniProtKB-KW"/>
</dbReference>
<protein>
    <recommendedName>
        <fullName evidence="3 9">Arginase</fullName>
        <ecNumber evidence="2 9">3.5.3.1</ecNumber>
    </recommendedName>
</protein>
<organism evidence="14 15">
    <name type="scientific">Chloroflexus aurantiacus (strain ATCC 29366 / DSM 635 / J-10-fl)</name>
    <dbReference type="NCBI Taxonomy" id="324602"/>
    <lineage>
        <taxon>Bacteria</taxon>
        <taxon>Bacillati</taxon>
        <taxon>Chloroflexota</taxon>
        <taxon>Chloroflexia</taxon>
        <taxon>Chloroflexales</taxon>
        <taxon>Chloroflexineae</taxon>
        <taxon>Chloroflexaceae</taxon>
        <taxon>Chloroflexus</taxon>
    </lineage>
</organism>
<keyword evidence="4 13" id="KW-0056">Arginine metabolism</keyword>
<dbReference type="InterPro" id="IPR014033">
    <property type="entry name" value="Arginase"/>
</dbReference>
<dbReference type="CDD" id="cd09989">
    <property type="entry name" value="Arginase"/>
    <property type="match status" value="1"/>
</dbReference>
<keyword evidence="5 10" id="KW-0479">Metal-binding</keyword>
<feature type="binding site" evidence="10">
    <location>
        <position position="129"/>
    </location>
    <ligand>
        <name>Mn(2+)</name>
        <dbReference type="ChEBI" id="CHEBI:29035"/>
        <label>1</label>
    </ligand>
</feature>
<comment type="cofactor">
    <cofactor evidence="10 13">
        <name>Mn(2+)</name>
        <dbReference type="ChEBI" id="CHEBI:29035"/>
    </cofactor>
    <text evidence="10 13">Binds 2 manganese ions per subunit.</text>
</comment>
<keyword evidence="6 12" id="KW-0378">Hydrolase</keyword>
<keyword evidence="15" id="KW-1185">Reference proteome</keyword>
<dbReference type="GO" id="GO:0000050">
    <property type="term" value="P:urea cycle"/>
    <property type="evidence" value="ECO:0007669"/>
    <property type="project" value="UniProtKB-UniPathway"/>
</dbReference>
<evidence type="ECO:0000256" key="1">
    <source>
        <dbReference type="ARBA" id="ARBA00005098"/>
    </source>
</evidence>
<dbReference type="AlphaFoldDB" id="A9WFY4"/>
<gene>
    <name evidence="14" type="ordered locus">Caur_2939</name>
</gene>
<comment type="similarity">
    <text evidence="11 12">Belongs to the arginase family.</text>
</comment>
<feature type="binding site" evidence="10">
    <location>
        <position position="103"/>
    </location>
    <ligand>
        <name>Mn(2+)</name>
        <dbReference type="ChEBI" id="CHEBI:29035"/>
        <label>1</label>
    </ligand>
</feature>
<dbReference type="SUPFAM" id="SSF52768">
    <property type="entry name" value="Arginase/deacetylase"/>
    <property type="match status" value="1"/>
</dbReference>
<evidence type="ECO:0000256" key="11">
    <source>
        <dbReference type="PROSITE-ProRule" id="PRU00742"/>
    </source>
</evidence>
<evidence type="ECO:0000256" key="12">
    <source>
        <dbReference type="RuleBase" id="RU003684"/>
    </source>
</evidence>
<dbReference type="PATRIC" id="fig|324602.8.peg.3310"/>
<dbReference type="NCBIfam" id="TIGR01229">
    <property type="entry name" value="rocF_arginase"/>
    <property type="match status" value="1"/>
</dbReference>
<accession>A9WFY4</accession>
<dbReference type="InterPro" id="IPR020855">
    <property type="entry name" value="Ureohydrolase_Mn_BS"/>
</dbReference>
<evidence type="ECO:0000256" key="2">
    <source>
        <dbReference type="ARBA" id="ARBA00012168"/>
    </source>
</evidence>
<dbReference type="PANTHER" id="PTHR43782:SF3">
    <property type="entry name" value="ARGINASE"/>
    <property type="match status" value="1"/>
</dbReference>
<dbReference type="PROSITE" id="PS51409">
    <property type="entry name" value="ARGINASE_2"/>
    <property type="match status" value="1"/>
</dbReference>
<comment type="pathway">
    <text evidence="1">Nitrogen metabolism; urea cycle; L-ornithine and urea from L-arginine: step 1/1.</text>
</comment>
<keyword evidence="7 10" id="KW-0464">Manganese</keyword>
<dbReference type="EC" id="3.5.3.1" evidence="2 9"/>
<evidence type="ECO:0000313" key="15">
    <source>
        <dbReference type="Proteomes" id="UP000002008"/>
    </source>
</evidence>
<evidence type="ECO:0000313" key="14">
    <source>
        <dbReference type="EMBL" id="ABY36138.1"/>
    </source>
</evidence>
<evidence type="ECO:0000256" key="13">
    <source>
        <dbReference type="RuleBase" id="RU361159"/>
    </source>
</evidence>
<dbReference type="STRING" id="324602.Caur_2939"/>
<dbReference type="HOGENOM" id="CLU_039478_6_2_0"/>
<evidence type="ECO:0000256" key="7">
    <source>
        <dbReference type="ARBA" id="ARBA00023211"/>
    </source>
</evidence>
<dbReference type="GO" id="GO:0004053">
    <property type="term" value="F:arginase activity"/>
    <property type="evidence" value="ECO:0000318"/>
    <property type="project" value="GO_Central"/>
</dbReference>
<dbReference type="Proteomes" id="UP000002008">
    <property type="component" value="Chromosome"/>
</dbReference>
<dbReference type="Pfam" id="PF00491">
    <property type="entry name" value="Arginase"/>
    <property type="match status" value="1"/>
</dbReference>
<evidence type="ECO:0000256" key="4">
    <source>
        <dbReference type="ARBA" id="ARBA00022503"/>
    </source>
</evidence>
<dbReference type="InterPro" id="IPR023696">
    <property type="entry name" value="Ureohydrolase_dom_sf"/>
</dbReference>
<dbReference type="PIRSF" id="PIRSF036979">
    <property type="entry name" value="Arginase"/>
    <property type="match status" value="1"/>
</dbReference>
<dbReference type="InterPro" id="IPR006035">
    <property type="entry name" value="Ureohydrolase"/>
</dbReference>
<dbReference type="FunCoup" id="A9WFY4">
    <property type="interactions" value="193"/>
</dbReference>
<dbReference type="PROSITE" id="PS01053">
    <property type="entry name" value="ARGINASE_1"/>
    <property type="match status" value="1"/>
</dbReference>
<sequence>MSSGSQIAILGVPIDLGAGRRGVDMGPSAIRYAGLSRRLGELGYQVVDFGNLTVPMVETTPPPPPDSRLRYLEPIADMCGRLARQVADIVQQGMLPLILGGDHSLTIGSASGSARQRRLGLIWIDAHADFNDEHTTPSGNIHGMPLAVLTGRGHPTLTGFAGRIPAFDPAHVVLIAVRDLDPLEREALRASPITVFTMHEIDRCGMATVMERALAIATTGTEGFHLSFDLDVVDPREAPGVGTPVSSGISARESHLAMELIAESGALRSLDVVEVNPILDERNATAQLAVDLVLSALGKRIL</sequence>